<organism evidence="2 3">
    <name type="scientific">Burkholderia singularis</name>
    <dbReference type="NCBI Taxonomy" id="1503053"/>
    <lineage>
        <taxon>Bacteria</taxon>
        <taxon>Pseudomonadati</taxon>
        <taxon>Pseudomonadota</taxon>
        <taxon>Betaproteobacteria</taxon>
        <taxon>Burkholderiales</taxon>
        <taxon>Burkholderiaceae</taxon>
        <taxon>Burkholderia</taxon>
        <taxon>pseudomallei group</taxon>
    </lineage>
</organism>
<proteinExistence type="predicted"/>
<keyword evidence="3" id="KW-1185">Reference proteome</keyword>
<gene>
    <name evidence="2" type="ORF">WS67_01755</name>
</gene>
<dbReference type="RefSeq" id="WP_059519987.1">
    <property type="nucleotide sequence ID" value="NZ_LOWA01000055.1"/>
</dbReference>
<reference evidence="2 3" key="1">
    <citation type="submission" date="2015-11" db="EMBL/GenBank/DDBJ databases">
        <title>Expanding the genomic diversity of Burkholderia species for the development of highly accurate diagnostics.</title>
        <authorList>
            <person name="Sahl J."/>
            <person name="Keim P."/>
            <person name="Wagner D."/>
        </authorList>
    </citation>
    <scope>NUCLEOTIDE SEQUENCE [LARGE SCALE GENOMIC DNA]</scope>
    <source>
        <strain evidence="2 3">TSV85</strain>
    </source>
</reference>
<dbReference type="InterPro" id="IPR050486">
    <property type="entry name" value="Mannose-1P_guanyltransferase"/>
</dbReference>
<dbReference type="EMBL" id="LOWA01000055">
    <property type="protein sequence ID" value="KVE24299.1"/>
    <property type="molecule type" value="Genomic_DNA"/>
</dbReference>
<dbReference type="AlphaFoldDB" id="A0A103DX26"/>
<evidence type="ECO:0000259" key="1">
    <source>
        <dbReference type="Pfam" id="PF00483"/>
    </source>
</evidence>
<sequence>MTPAIVLAGGLGTRLRSVVPDLPKPMADVAGKPFLWWILRRLERQGLTDVYLAVGYKREIIEGHFGETFGALRLHYVVEDAPLGTGGAIAKAMARVDAESAYVLNGDTMAIVELAALSAAAAQPGVDLAMAVAELPDVSRYGAVDFDAMSHRVIAFREKGRQGHGFINAGVYLLKREPFLRRVPGERFSFEQDYLYACLPELHVAAVPSVSELIDIGVPEDYVLAQTRVPAMAGDNAE</sequence>
<feature type="domain" description="Nucleotidyl transferase" evidence="1">
    <location>
        <begin position="4"/>
        <end position="223"/>
    </location>
</feature>
<dbReference type="OrthoDB" id="9788272at2"/>
<dbReference type="InterPro" id="IPR005835">
    <property type="entry name" value="NTP_transferase_dom"/>
</dbReference>
<comment type="caution">
    <text evidence="2">The sequence shown here is derived from an EMBL/GenBank/DDBJ whole genome shotgun (WGS) entry which is preliminary data.</text>
</comment>
<accession>A0A103DX26</accession>
<evidence type="ECO:0000313" key="3">
    <source>
        <dbReference type="Proteomes" id="UP000062788"/>
    </source>
</evidence>
<dbReference type="GO" id="GO:0016740">
    <property type="term" value="F:transferase activity"/>
    <property type="evidence" value="ECO:0007669"/>
    <property type="project" value="UniProtKB-KW"/>
</dbReference>
<dbReference type="PANTHER" id="PTHR22572">
    <property type="entry name" value="SUGAR-1-PHOSPHATE GUANYL TRANSFERASE"/>
    <property type="match status" value="1"/>
</dbReference>
<name>A0A103DX26_9BURK</name>
<dbReference type="InterPro" id="IPR029044">
    <property type="entry name" value="Nucleotide-diphossugar_trans"/>
</dbReference>
<dbReference type="Proteomes" id="UP000062788">
    <property type="component" value="Unassembled WGS sequence"/>
</dbReference>
<keyword evidence="2" id="KW-0808">Transferase</keyword>
<protein>
    <submittedName>
        <fullName evidence="2">Nucleotidyl transferase</fullName>
    </submittedName>
</protein>
<dbReference type="Pfam" id="PF00483">
    <property type="entry name" value="NTP_transferase"/>
    <property type="match status" value="1"/>
</dbReference>
<evidence type="ECO:0000313" key="2">
    <source>
        <dbReference type="EMBL" id="KVE24299.1"/>
    </source>
</evidence>
<dbReference type="Gene3D" id="3.90.550.10">
    <property type="entry name" value="Spore Coat Polysaccharide Biosynthesis Protein SpsA, Chain A"/>
    <property type="match status" value="1"/>
</dbReference>
<dbReference type="SUPFAM" id="SSF53448">
    <property type="entry name" value="Nucleotide-diphospho-sugar transferases"/>
    <property type="match status" value="1"/>
</dbReference>
<dbReference type="CDD" id="cd06915">
    <property type="entry name" value="NTP_transferase_WcbM_like"/>
    <property type="match status" value="1"/>
</dbReference>